<accession>A0ABN8ZRC2</accession>
<keyword evidence="2" id="KW-1185">Reference proteome</keyword>
<sequence>MFGVSLPEVAGCLGNQSCTQCSGWDNKRCFVSFDCSDSSFRPGSPSAAQLGSHGSYAHSHQQKLYGRRNILSLWLEGSISDTSRSKILAVSSCWNPSSFIVYSLAGIYGGGLCH</sequence>
<protein>
    <submittedName>
        <fullName evidence="1">Uncharacterized protein</fullName>
    </submittedName>
</protein>
<proteinExistence type="predicted"/>
<gene>
    <name evidence="1" type="ORF">MRATA1EN1_LOCUS25030</name>
</gene>
<evidence type="ECO:0000313" key="2">
    <source>
        <dbReference type="Proteomes" id="UP001176941"/>
    </source>
</evidence>
<reference evidence="1" key="1">
    <citation type="submission" date="2023-04" db="EMBL/GenBank/DDBJ databases">
        <authorList>
            <consortium name="ELIXIR-Norway"/>
        </authorList>
    </citation>
    <scope>NUCLEOTIDE SEQUENCE [LARGE SCALE GENOMIC DNA]</scope>
</reference>
<dbReference type="Proteomes" id="UP001176941">
    <property type="component" value="Chromosome 5"/>
</dbReference>
<organism evidence="1 2">
    <name type="scientific">Rangifer tarandus platyrhynchus</name>
    <name type="common">Svalbard reindeer</name>
    <dbReference type="NCBI Taxonomy" id="3082113"/>
    <lineage>
        <taxon>Eukaryota</taxon>
        <taxon>Metazoa</taxon>
        <taxon>Chordata</taxon>
        <taxon>Craniata</taxon>
        <taxon>Vertebrata</taxon>
        <taxon>Euteleostomi</taxon>
        <taxon>Mammalia</taxon>
        <taxon>Eutheria</taxon>
        <taxon>Laurasiatheria</taxon>
        <taxon>Artiodactyla</taxon>
        <taxon>Ruminantia</taxon>
        <taxon>Pecora</taxon>
        <taxon>Cervidae</taxon>
        <taxon>Odocoileinae</taxon>
        <taxon>Rangifer</taxon>
    </lineage>
</organism>
<name>A0ABN8ZRC2_RANTA</name>
<evidence type="ECO:0000313" key="1">
    <source>
        <dbReference type="EMBL" id="CAI9176068.1"/>
    </source>
</evidence>
<dbReference type="EMBL" id="OX459941">
    <property type="protein sequence ID" value="CAI9176068.1"/>
    <property type="molecule type" value="Genomic_DNA"/>
</dbReference>